<dbReference type="Gene3D" id="3.30.1920.20">
    <property type="match status" value="4"/>
</dbReference>
<dbReference type="EMBL" id="BAAAQR010000003">
    <property type="protein sequence ID" value="GAA2143288.1"/>
    <property type="molecule type" value="Genomic_DNA"/>
</dbReference>
<feature type="compositionally biased region" description="Polar residues" evidence="1">
    <location>
        <begin position="199"/>
        <end position="218"/>
    </location>
</feature>
<feature type="region of interest" description="Disordered" evidence="1">
    <location>
        <begin position="1005"/>
        <end position="1038"/>
    </location>
</feature>
<keyword evidence="3" id="KW-1185">Reference proteome</keyword>
<evidence type="ECO:0000313" key="2">
    <source>
        <dbReference type="EMBL" id="GAA2143288.1"/>
    </source>
</evidence>
<accession>A0ABP5LAL0</accession>
<dbReference type="RefSeq" id="WP_344149795.1">
    <property type="nucleotide sequence ID" value="NZ_BAAAQR010000003.1"/>
</dbReference>
<proteinExistence type="predicted"/>
<evidence type="ECO:0000256" key="1">
    <source>
        <dbReference type="SAM" id="MobiDB-lite"/>
    </source>
</evidence>
<name>A0ABP5LAL0_9ACTN</name>
<organism evidence="2 3">
    <name type="scientific">Nocardioides koreensis</name>
    <dbReference type="NCBI Taxonomy" id="433651"/>
    <lineage>
        <taxon>Bacteria</taxon>
        <taxon>Bacillati</taxon>
        <taxon>Actinomycetota</taxon>
        <taxon>Actinomycetes</taxon>
        <taxon>Propionibacteriales</taxon>
        <taxon>Nocardioidaceae</taxon>
        <taxon>Nocardioides</taxon>
    </lineage>
</organism>
<dbReference type="Proteomes" id="UP001501771">
    <property type="component" value="Unassembled WGS sequence"/>
</dbReference>
<feature type="compositionally biased region" description="Polar residues" evidence="1">
    <location>
        <begin position="377"/>
        <end position="387"/>
    </location>
</feature>
<feature type="region of interest" description="Disordered" evidence="1">
    <location>
        <begin position="137"/>
        <end position="156"/>
    </location>
</feature>
<sequence length="1575" mass="157862">MSQPTQAGRSARPSSSPPRRARRPWRALLTTAVTTTTVLGGAALVPATAATSTTTAAFSGTAGTTGTATRGGVLYAKANAPLTLTVNAPTDTQCITGVPAGFTGETFSSSGKSLWTFTGTAQGGDGSRTFTIGASGANKQGNCSGQSSTATPSYTSDNTGPVVTAALSPAANVAGWNRDNTTVTWSASDAGSGVGTGPSPASSTESGNGTATRTSTATDAVGNSGSGSVVVRIDKAAPSITAAQVKNPDGSVTVTFTCDDSNSGNEGSGIASCLVNGSTTNSVIVTKSGDVTGTATDKAGNTASTKVTVQAGDTSAPVLSGAPTTAPNGNGWYAGDVKIHWTASDPESGIPTAPADTTITGEGSGLTSSVTVTNGAGLSTTATSSPAVSIDRTAPTTGITGPSNAWTNGDVTVTLSPKDGGSGVAKTEYSVDGGAFQTGTSFPLSTEGTHAVTYRSTDRAGNVEALQSATVKIDKSAPTIGHAFDPAGYVDGSWTNQDVTVTFVCTDQGGSAVADCSAPVTKTAEGEHSVTGTARDGAGNTTTDTATVRIDKTAPTVTATAVGTKNDAGWYRDDVRVVYTANDDRSGLTGSPAADVLGEGRGQSAGTTVTDAAGNSASARVANIDVDKTPPVLGAAVPAGWHTGAVTVTWTCTDTLSGVAQKPAATVVSGEGDNLSATASCTDMAGNTTVRTVDGIKIDGTAPVTTAHVGDANEANWYDAPVEVTLHGVDNLGGTVATYYRIDEGDAQRYDGPFSVGEGEHAVSYWSEDAAGNAEKPGTPLTLQVDGTAPKTEVVNPISPDSGWFVKSGIPVAFKATDAGSGVAATYYEVDEGDTQKYGGPFTANLSDGTHSITYWSVDLAGNVEAKSTTKTIQVDTVAPSITGKSTPAANPNGWNNTPVDVTFTCTDDGSGIPEESQTGVAGCAGDTTLANDGAGQVAPGDAVDVAGNTSHTTVGPINIDTVEPTLAGVLPDPSGTDRDGLAWYRGDVAVRWVGDDALSKIDPASQPADSVVEGEGKGLVTDPASIRDKAGNESAPTTVRGINIDRTAPVVAGAPTTEPNAAGWYQNSVIVDYTCSDRLSGVATCPTSRLVKGDGADQSVTSDPARDVAGNVSAGTTVGGINIDGTAPSTTANNTCVAENDWCKGDTADVVLTAADQAGLSGVKEIRYSIDGGAEQVVAGGRTTVSVPLTGSGAGTVKFYAVDNAGNKETVNGVALKWDNIAPTVTHTLSPAANAGGWNNSDVTVAFAAKDDDKGSGVASISAPVTVTDETVGRVVTGTAKDTAGNVGTDSVTVKLDKTKPTITGAVTSGTKGDNGWYVGPVTVTFSCSDSLSGVATCPDPVVLSANGENNTATGTATDKAGNTATTTLGGVKIDQEKPTLTTGDVNVQGGTYTLGSVPTATCTASDSFSGLASCTVKVTGGNANGTGTFSYTATATDRAGNTSQVSGTFQVVYKFGGFLQPINDTAHQVGTSTSIFKSGSTVPAKFQLAKADGTPVQATTAPVWLAPVKGSSTAAPVDETVYTASADSGTTYRYDTTAQQYIYNWKTGTGGNYWRIGVRLDDGQTYYVNIGLR</sequence>
<reference evidence="3" key="1">
    <citation type="journal article" date="2019" name="Int. J. Syst. Evol. Microbiol.">
        <title>The Global Catalogue of Microorganisms (GCM) 10K type strain sequencing project: providing services to taxonomists for standard genome sequencing and annotation.</title>
        <authorList>
            <consortium name="The Broad Institute Genomics Platform"/>
            <consortium name="The Broad Institute Genome Sequencing Center for Infectious Disease"/>
            <person name="Wu L."/>
            <person name="Ma J."/>
        </authorList>
    </citation>
    <scope>NUCLEOTIDE SEQUENCE [LARGE SCALE GENOMIC DNA]</scope>
    <source>
        <strain evidence="3">JCM 16022</strain>
    </source>
</reference>
<dbReference type="NCBIfam" id="NF038114">
    <property type="entry name" value="rightmost"/>
    <property type="match status" value="1"/>
</dbReference>
<dbReference type="InterPro" id="IPR058094">
    <property type="entry name" value="Ig-like_OmpL47-like"/>
</dbReference>
<evidence type="ECO:0008006" key="4">
    <source>
        <dbReference type="Google" id="ProtNLM"/>
    </source>
</evidence>
<feature type="region of interest" description="Disordered" evidence="1">
    <location>
        <begin position="588"/>
        <end position="607"/>
    </location>
</feature>
<feature type="region of interest" description="Disordered" evidence="1">
    <location>
        <begin position="184"/>
        <end position="226"/>
    </location>
</feature>
<feature type="region of interest" description="Disordered" evidence="1">
    <location>
        <begin position="377"/>
        <end position="403"/>
    </location>
</feature>
<feature type="compositionally biased region" description="Polar residues" evidence="1">
    <location>
        <begin position="394"/>
        <end position="403"/>
    </location>
</feature>
<gene>
    <name evidence="2" type="ORF">GCM10009844_15600</name>
</gene>
<protein>
    <recommendedName>
        <fullName evidence="4">Ig-like domain-containing protein</fullName>
    </recommendedName>
</protein>
<evidence type="ECO:0000313" key="3">
    <source>
        <dbReference type="Proteomes" id="UP001501771"/>
    </source>
</evidence>
<comment type="caution">
    <text evidence="2">The sequence shown here is derived from an EMBL/GenBank/DDBJ whole genome shotgun (WGS) entry which is preliminary data.</text>
</comment>
<dbReference type="NCBIfam" id="NF047446">
    <property type="entry name" value="barrel_OmpL47"/>
    <property type="match status" value="4"/>
</dbReference>
<feature type="compositionally biased region" description="Low complexity" evidence="1">
    <location>
        <begin position="7"/>
        <end position="18"/>
    </location>
</feature>
<feature type="region of interest" description="Disordered" evidence="1">
    <location>
        <begin position="1"/>
        <end position="24"/>
    </location>
</feature>